<name>A0A8J9V467_9NEOP</name>
<organism evidence="1 2">
    <name type="scientific">Brenthis ino</name>
    <name type="common">lesser marbled fritillary</name>
    <dbReference type="NCBI Taxonomy" id="405034"/>
    <lineage>
        <taxon>Eukaryota</taxon>
        <taxon>Metazoa</taxon>
        <taxon>Ecdysozoa</taxon>
        <taxon>Arthropoda</taxon>
        <taxon>Hexapoda</taxon>
        <taxon>Insecta</taxon>
        <taxon>Pterygota</taxon>
        <taxon>Neoptera</taxon>
        <taxon>Endopterygota</taxon>
        <taxon>Lepidoptera</taxon>
        <taxon>Glossata</taxon>
        <taxon>Ditrysia</taxon>
        <taxon>Papilionoidea</taxon>
        <taxon>Nymphalidae</taxon>
        <taxon>Heliconiinae</taxon>
        <taxon>Argynnini</taxon>
        <taxon>Brenthis</taxon>
    </lineage>
</organism>
<accession>A0A8J9V467</accession>
<keyword evidence="2" id="KW-1185">Reference proteome</keyword>
<dbReference type="AlphaFoldDB" id="A0A8J9V467"/>
<dbReference type="Proteomes" id="UP000838878">
    <property type="component" value="Chromosome 10"/>
</dbReference>
<evidence type="ECO:0000313" key="1">
    <source>
        <dbReference type="EMBL" id="CAH0715103.1"/>
    </source>
</evidence>
<reference evidence="1" key="1">
    <citation type="submission" date="2021-12" db="EMBL/GenBank/DDBJ databases">
        <authorList>
            <person name="Martin H S."/>
        </authorList>
    </citation>
    <scope>NUCLEOTIDE SEQUENCE</scope>
</reference>
<sequence length="70" mass="7482">MPTAGIQAATTGTAGAQRELISTYLDGLAASMYGRKSEGPIFEPRVGPSLDIEYFYQEILSKSPELESGL</sequence>
<proteinExistence type="predicted"/>
<evidence type="ECO:0000313" key="2">
    <source>
        <dbReference type="Proteomes" id="UP000838878"/>
    </source>
</evidence>
<protein>
    <submittedName>
        <fullName evidence="1">Uncharacterized protein</fullName>
    </submittedName>
</protein>
<feature type="non-terminal residue" evidence="1">
    <location>
        <position position="70"/>
    </location>
</feature>
<gene>
    <name evidence="1" type="ORF">BINO364_LOCUS2077</name>
</gene>
<dbReference type="EMBL" id="OV170230">
    <property type="protein sequence ID" value="CAH0715103.1"/>
    <property type="molecule type" value="Genomic_DNA"/>
</dbReference>